<feature type="compositionally biased region" description="Basic and acidic residues" evidence="1">
    <location>
        <begin position="10"/>
        <end position="20"/>
    </location>
</feature>
<protein>
    <submittedName>
        <fullName evidence="2">Uncharacterized protein</fullName>
    </submittedName>
</protein>
<evidence type="ECO:0000313" key="3">
    <source>
        <dbReference type="Proteomes" id="UP000530234"/>
    </source>
</evidence>
<reference evidence="3" key="1">
    <citation type="submission" date="2019-10" db="EMBL/GenBank/DDBJ databases">
        <title>Streptomyces sp. nov., a novel actinobacterium isolated from alkaline environment.</title>
        <authorList>
            <person name="Golinska P."/>
        </authorList>
    </citation>
    <scope>NUCLEOTIDE SEQUENCE [LARGE SCALE GENOMIC DNA]</scope>
    <source>
        <strain evidence="3">DSM 42108</strain>
    </source>
</reference>
<accession>A0A7W3T2A2</accession>
<dbReference type="Proteomes" id="UP000530234">
    <property type="component" value="Unassembled WGS sequence"/>
</dbReference>
<sequence length="96" mass="10505">MNSPNEDETGNDRAAEIEEHHRYKITAAVNEILRACEEVADHGTHGFWTPTSPAAYPDTTELITTAHRDILDPLTQAITAAQATIHAIEAEQRDGA</sequence>
<evidence type="ECO:0000313" key="2">
    <source>
        <dbReference type="EMBL" id="MBB0229578.1"/>
    </source>
</evidence>
<name>A0A7W3T2A2_9ACTN</name>
<dbReference type="AlphaFoldDB" id="A0A7W3T2A2"/>
<organism evidence="2 3">
    <name type="scientific">Streptomyces calidiresistens</name>
    <dbReference type="NCBI Taxonomy" id="1485586"/>
    <lineage>
        <taxon>Bacteria</taxon>
        <taxon>Bacillati</taxon>
        <taxon>Actinomycetota</taxon>
        <taxon>Actinomycetes</taxon>
        <taxon>Kitasatosporales</taxon>
        <taxon>Streptomycetaceae</taxon>
        <taxon>Streptomyces</taxon>
    </lineage>
</organism>
<gene>
    <name evidence="2" type="ORF">FOE67_08645</name>
</gene>
<dbReference type="RefSeq" id="WP_182662194.1">
    <property type="nucleotide sequence ID" value="NZ_VKHS01000140.1"/>
</dbReference>
<comment type="caution">
    <text evidence="2">The sequence shown here is derived from an EMBL/GenBank/DDBJ whole genome shotgun (WGS) entry which is preliminary data.</text>
</comment>
<proteinExistence type="predicted"/>
<keyword evidence="3" id="KW-1185">Reference proteome</keyword>
<evidence type="ECO:0000256" key="1">
    <source>
        <dbReference type="SAM" id="MobiDB-lite"/>
    </source>
</evidence>
<feature type="region of interest" description="Disordered" evidence="1">
    <location>
        <begin position="1"/>
        <end position="20"/>
    </location>
</feature>
<dbReference type="EMBL" id="VKHS01000140">
    <property type="protein sequence ID" value="MBB0229578.1"/>
    <property type="molecule type" value="Genomic_DNA"/>
</dbReference>